<dbReference type="Proteomes" id="UP000004295">
    <property type="component" value="Unassembled WGS sequence"/>
</dbReference>
<keyword evidence="2" id="KW-1185">Reference proteome</keyword>
<accession>C3J8W9</accession>
<evidence type="ECO:0000313" key="2">
    <source>
        <dbReference type="Proteomes" id="UP000004295"/>
    </source>
</evidence>
<gene>
    <name evidence="1" type="ORF">POREN0001_0640</name>
</gene>
<comment type="caution">
    <text evidence="1">The sequence shown here is derived from an EMBL/GenBank/DDBJ whole genome shotgun (WGS) entry which is preliminary data.</text>
</comment>
<dbReference type="AlphaFoldDB" id="C3J8W9"/>
<reference evidence="1 2" key="1">
    <citation type="submission" date="2009-04" db="EMBL/GenBank/DDBJ databases">
        <authorList>
            <person name="Sebastian Y."/>
            <person name="Madupu R."/>
            <person name="Durkin A.S."/>
            <person name="Torralba M."/>
            <person name="Methe B."/>
            <person name="Sutton G.G."/>
            <person name="Strausberg R.L."/>
            <person name="Nelson K.E."/>
        </authorList>
    </citation>
    <scope>NUCLEOTIDE SEQUENCE [LARGE SCALE GENOMIC DNA]</scope>
    <source>
        <strain evidence="2">ATCC 35406 / BCRC 14492 / JCM 8526 / NCTC 13058 / HG 370</strain>
    </source>
</reference>
<name>C3J8W9_POREA</name>
<organism evidence="1 2">
    <name type="scientific">Porphyromonas endodontalis (strain ATCC 35406 / DSM 24491 / JCM 8526 / CCUG 16442 / BCRC 14492 / NCTC 13058 / HG 370)</name>
    <name type="common">Bacteroides endodontalis</name>
    <dbReference type="NCBI Taxonomy" id="553175"/>
    <lineage>
        <taxon>Bacteria</taxon>
        <taxon>Pseudomonadati</taxon>
        <taxon>Bacteroidota</taxon>
        <taxon>Bacteroidia</taxon>
        <taxon>Bacteroidales</taxon>
        <taxon>Porphyromonadaceae</taxon>
        <taxon>Porphyromonas</taxon>
    </lineage>
</organism>
<dbReference type="EMBL" id="ACNN01000007">
    <property type="protein sequence ID" value="EEN83458.1"/>
    <property type="molecule type" value="Genomic_DNA"/>
</dbReference>
<sequence length="65" mass="6977">MHVFVVKCVDDKNKCLILPLEGRALGRLGALIIDSSLGERAFVGRLSLGIALRSPPIYNEASVIA</sequence>
<protein>
    <submittedName>
        <fullName evidence="1">Uncharacterized protein</fullName>
    </submittedName>
</protein>
<dbReference type="STRING" id="553175.POREN0001_0640"/>
<evidence type="ECO:0000313" key="1">
    <source>
        <dbReference type="EMBL" id="EEN83458.1"/>
    </source>
</evidence>
<proteinExistence type="predicted"/>